<sequence length="34" mass="4238">MNCKFLEFKITITRLNERESCINFEKFQKQINDR</sequence>
<dbReference type="Proteomes" id="UP000014104">
    <property type="component" value="Unassembled WGS sequence"/>
</dbReference>
<reference evidence="2 4" key="2">
    <citation type="submission" date="2013-03" db="EMBL/GenBank/DDBJ databases">
        <title>The Genome Sequence of Enterococcus avium ATCC_14025 (PacBio/Illumina hybrid assembly).</title>
        <authorList>
            <consortium name="The Broad Institute Genomics Platform"/>
            <consortium name="The Broad Institute Genome Sequencing Center for Infectious Disease"/>
            <person name="Earl A."/>
            <person name="Russ C."/>
            <person name="Gilmore M."/>
            <person name="Surin D."/>
            <person name="Walker B."/>
            <person name="Young S."/>
            <person name="Zeng Q."/>
            <person name="Gargeya S."/>
            <person name="Fitzgerald M."/>
            <person name="Haas B."/>
            <person name="Abouelleil A."/>
            <person name="Allen A.W."/>
            <person name="Alvarado L."/>
            <person name="Arachchi H.M."/>
            <person name="Berlin A.M."/>
            <person name="Chapman S.B."/>
            <person name="Gainer-Dewar J."/>
            <person name="Goldberg J."/>
            <person name="Griggs A."/>
            <person name="Gujja S."/>
            <person name="Hansen M."/>
            <person name="Howarth C."/>
            <person name="Imamovic A."/>
            <person name="Ireland A."/>
            <person name="Larimer J."/>
            <person name="McCowan C."/>
            <person name="Murphy C."/>
            <person name="Pearson M."/>
            <person name="Poon T.W."/>
            <person name="Priest M."/>
            <person name="Roberts A."/>
            <person name="Saif S."/>
            <person name="Shea T."/>
            <person name="Sisk P."/>
            <person name="Sykes S."/>
            <person name="Wortman J."/>
            <person name="Nusbaum C."/>
            <person name="Birren B."/>
        </authorList>
    </citation>
    <scope>NUCLEOTIDE SEQUENCE [LARGE SCALE GENOMIC DNA]</scope>
    <source>
        <strain evidence="2 4">ATCC 14025</strain>
    </source>
</reference>
<organism evidence="2 4">
    <name type="scientific">Enterococcus avium ATCC 14025</name>
    <dbReference type="NCBI Taxonomy" id="1140002"/>
    <lineage>
        <taxon>Bacteria</taxon>
        <taxon>Bacillati</taxon>
        <taxon>Bacillota</taxon>
        <taxon>Bacilli</taxon>
        <taxon>Lactobacillales</taxon>
        <taxon>Enterococcaceae</taxon>
        <taxon>Enterococcus</taxon>
    </lineage>
</organism>
<proteinExistence type="predicted"/>
<accession>A0AAV3J1M3</accession>
<protein>
    <submittedName>
        <fullName evidence="2">Uncharacterized protein</fullName>
    </submittedName>
</protein>
<dbReference type="AlphaFoldDB" id="A0AAV3J1M3"/>
<keyword evidence="3" id="KW-1185">Reference proteome</keyword>
<evidence type="ECO:0000313" key="4">
    <source>
        <dbReference type="Proteomes" id="UP000014107"/>
    </source>
</evidence>
<dbReference type="EMBL" id="ASWL01000002">
    <property type="protein sequence ID" value="EOU23697.1"/>
    <property type="molecule type" value="Genomic_DNA"/>
</dbReference>
<name>A0AAV3J1M3_ENTAV</name>
<evidence type="ECO:0000313" key="3">
    <source>
        <dbReference type="Proteomes" id="UP000014104"/>
    </source>
</evidence>
<gene>
    <name evidence="2" type="ORF">I570_01562</name>
    <name evidence="1" type="ORF">OMU_00323</name>
</gene>
<dbReference type="EMBL" id="AHYV01000005">
    <property type="protein sequence ID" value="EOT50994.1"/>
    <property type="molecule type" value="Genomic_DNA"/>
</dbReference>
<dbReference type="Proteomes" id="UP000014107">
    <property type="component" value="Unassembled WGS sequence"/>
</dbReference>
<evidence type="ECO:0000313" key="2">
    <source>
        <dbReference type="EMBL" id="EOU23697.1"/>
    </source>
</evidence>
<comment type="caution">
    <text evidence="2">The sequence shown here is derived from an EMBL/GenBank/DDBJ whole genome shotgun (WGS) entry which is preliminary data.</text>
</comment>
<reference evidence="1 3" key="1">
    <citation type="submission" date="2013-03" db="EMBL/GenBank/DDBJ databases">
        <title>The Genome Sequence of Enterococcus avium ATCC_14025 (Illumina only assembly).</title>
        <authorList>
            <consortium name="The Broad Institute Genomics Platform"/>
            <consortium name="The Broad Institute Genome Sequencing Center for Infectious Disease"/>
            <person name="Earl A."/>
            <person name="Russ C."/>
            <person name="Gilmore M."/>
            <person name="Surin D."/>
            <person name="Walker B."/>
            <person name="Young S."/>
            <person name="Zeng Q."/>
            <person name="Gargeya S."/>
            <person name="Fitzgerald M."/>
            <person name="Haas B."/>
            <person name="Abouelleil A."/>
            <person name="Allen A.W."/>
            <person name="Alvarado L."/>
            <person name="Arachchi H.M."/>
            <person name="Berlin A.M."/>
            <person name="Chapman S.B."/>
            <person name="Gainer-Dewar J."/>
            <person name="Goldberg J."/>
            <person name="Griggs A."/>
            <person name="Gujja S."/>
            <person name="Hansen M."/>
            <person name="Howarth C."/>
            <person name="Imamovic A."/>
            <person name="Ireland A."/>
            <person name="Larimer J."/>
            <person name="McCowan C."/>
            <person name="Murphy C."/>
            <person name="Pearson M."/>
            <person name="Poon T.W."/>
            <person name="Priest M."/>
            <person name="Roberts A."/>
            <person name="Saif S."/>
            <person name="Shea T."/>
            <person name="Sisk P."/>
            <person name="Sykes S."/>
            <person name="Wortman J."/>
            <person name="Nusbaum C."/>
            <person name="Birren B."/>
        </authorList>
    </citation>
    <scope>NUCLEOTIDE SEQUENCE [LARGE SCALE GENOMIC DNA]</scope>
    <source>
        <strain evidence="1 3">ATCC 14025</strain>
    </source>
</reference>
<evidence type="ECO:0000313" key="1">
    <source>
        <dbReference type="EMBL" id="EOT50994.1"/>
    </source>
</evidence>